<sequence length="313" mass="35801">MVIPISVFLMRDSFKFLLLFILGSSFSYGQESRHQISVEHDNDFLFAIDRYYTAGTFISYDRLIESDFLLKKTEVAPIQLSFTLGQETYTPRELFETDFDRLERPYAGYLFGKFQISQGNKNSIFRVSTELGLAGEQSLAGKFQVAYHELINEFIPTWAGEIGNSAHINLGANYVRDYDVLNSNLFKHFALESTLALGTRDIYAQQEATAFFGNRSRAHNSSAFGRLSDGQEFYGYGGLGVRYVLLNALIAGHPFGDDSPFVLDETPLLFQFKAGLIYRGARNTYEFGYRFQTNQTEREGRSQYTVFKFSRRF</sequence>
<dbReference type="AlphaFoldDB" id="A0A3M0FVL9"/>
<dbReference type="InterPro" id="IPR018707">
    <property type="entry name" value="LpxR"/>
</dbReference>
<comment type="caution">
    <text evidence="1">The sequence shown here is derived from an EMBL/GenBank/DDBJ whole genome shotgun (WGS) entry which is preliminary data.</text>
</comment>
<dbReference type="Gene3D" id="2.40.128.140">
    <property type="entry name" value="Outer membrane protein"/>
    <property type="match status" value="1"/>
</dbReference>
<accession>A0A3M0FVL9</accession>
<gene>
    <name evidence="1" type="ORF">EAX61_14105</name>
</gene>
<name>A0A3M0FVL9_9FLAO</name>
<evidence type="ECO:0000313" key="1">
    <source>
        <dbReference type="EMBL" id="RMB56538.1"/>
    </source>
</evidence>
<dbReference type="Pfam" id="PF09982">
    <property type="entry name" value="LpxR"/>
    <property type="match status" value="1"/>
</dbReference>
<dbReference type="InterPro" id="IPR037107">
    <property type="entry name" value="Put_OMP_sf"/>
</dbReference>
<reference evidence="1 2" key="1">
    <citation type="submission" date="2018-10" db="EMBL/GenBank/DDBJ databases">
        <title>Dokdonia luteus sp. nov., isolated from sea water.</title>
        <authorList>
            <person name="Zhou L.Y."/>
            <person name="Du Z.J."/>
        </authorList>
    </citation>
    <scope>NUCLEOTIDE SEQUENCE [LARGE SCALE GENOMIC DNA]</scope>
    <source>
        <strain evidence="1 2">SH27</strain>
    </source>
</reference>
<dbReference type="EMBL" id="REFV01000016">
    <property type="protein sequence ID" value="RMB56538.1"/>
    <property type="molecule type" value="Genomic_DNA"/>
</dbReference>
<organism evidence="1 2">
    <name type="scientific">Dokdonia sinensis</name>
    <dbReference type="NCBI Taxonomy" id="2479847"/>
    <lineage>
        <taxon>Bacteria</taxon>
        <taxon>Pseudomonadati</taxon>
        <taxon>Bacteroidota</taxon>
        <taxon>Flavobacteriia</taxon>
        <taxon>Flavobacteriales</taxon>
        <taxon>Flavobacteriaceae</taxon>
        <taxon>Dokdonia</taxon>
    </lineage>
</organism>
<evidence type="ECO:0000313" key="2">
    <source>
        <dbReference type="Proteomes" id="UP000281985"/>
    </source>
</evidence>
<dbReference type="Proteomes" id="UP000281985">
    <property type="component" value="Unassembled WGS sequence"/>
</dbReference>
<proteinExistence type="predicted"/>
<protein>
    <submittedName>
        <fullName evidence="1">Lipid A deacylase LpxR family protein</fullName>
    </submittedName>
</protein>
<keyword evidence="2" id="KW-1185">Reference proteome</keyword>